<comment type="similarity">
    <text evidence="3">Belongs to the gamma-BBH/TMLD family.</text>
</comment>
<dbReference type="PANTHER" id="PTHR10696">
    <property type="entry name" value="GAMMA-BUTYROBETAINE HYDROXYLASE-RELATED"/>
    <property type="match status" value="1"/>
</dbReference>
<evidence type="ECO:0000259" key="10">
    <source>
        <dbReference type="Pfam" id="PF06155"/>
    </source>
</evidence>
<comment type="cofactor">
    <cofactor evidence="1">
        <name>Fe(2+)</name>
        <dbReference type="ChEBI" id="CHEBI:29033"/>
    </cofactor>
</comment>
<comment type="pathway">
    <text evidence="2">Amine and polyamine biosynthesis; carnitine biosynthesis.</text>
</comment>
<gene>
    <name evidence="11" type="ORF">IPOD504_LOCUS7801</name>
</gene>
<keyword evidence="7" id="KW-0560">Oxidoreductase</keyword>
<evidence type="ECO:0000256" key="5">
    <source>
        <dbReference type="ARBA" id="ARBA00022873"/>
    </source>
</evidence>
<evidence type="ECO:0000259" key="9">
    <source>
        <dbReference type="Pfam" id="PF02668"/>
    </source>
</evidence>
<dbReference type="CDD" id="cd00250">
    <property type="entry name" value="CAS_like"/>
    <property type="match status" value="1"/>
</dbReference>
<accession>A0ABN8IAF3</accession>
<dbReference type="Gene3D" id="3.60.130.10">
    <property type="entry name" value="Clavaminate synthase-like"/>
    <property type="match status" value="1"/>
</dbReference>
<keyword evidence="6" id="KW-0223">Dioxygenase</keyword>
<evidence type="ECO:0000313" key="12">
    <source>
        <dbReference type="Proteomes" id="UP000837857"/>
    </source>
</evidence>
<dbReference type="InterPro" id="IPR042098">
    <property type="entry name" value="TauD-like_sf"/>
</dbReference>
<dbReference type="SUPFAM" id="SSF51197">
    <property type="entry name" value="Clavaminate synthase-like"/>
    <property type="match status" value="1"/>
</dbReference>
<dbReference type="Pfam" id="PF02668">
    <property type="entry name" value="TauD"/>
    <property type="match status" value="1"/>
</dbReference>
<feature type="non-terminal residue" evidence="11">
    <location>
        <position position="412"/>
    </location>
</feature>
<evidence type="ECO:0008006" key="13">
    <source>
        <dbReference type="Google" id="ProtNLM"/>
    </source>
</evidence>
<sequence>MLQIKRLRDVKCFLKYLSSETSCSIVRRGCHGIGEDVITLRIRGETLKFPHVWLRDNCQCEQCYHKTAKSRILDWNMFDVNRRPVEVRQDESSVNVTWDDGHLSRFNSDWLKFRSFSERDQTEYTRELYRPPKRTWRGEEFPEICARHDYKKIVVYDEALHRWLHDLSTYGVTLVRNAPGDESALDALVGRVGFAKRTHYGVRFVVQHVPDTSNVAYQSSNLQPHTDLPYYEHCPGVNLLHCLVQTESRGGENTLADCHYVAEYMRANHPEQYGLLADTQVEWRDVGVENGEEFHKLYRAPVVCLDGRGEVARINFSVPQRGSHFPGPIERVRPWYEAHSLFYELSRRFSATFKVEPGDILAFDNVRLLHGRNQYEDRDGNVRKLVGVYVDWDEIYSRLRCLKVKLYPRDCY</sequence>
<keyword evidence="8" id="KW-0408">Iron</keyword>
<organism evidence="11 12">
    <name type="scientific">Iphiclides podalirius</name>
    <name type="common">scarce swallowtail</name>
    <dbReference type="NCBI Taxonomy" id="110791"/>
    <lineage>
        <taxon>Eukaryota</taxon>
        <taxon>Metazoa</taxon>
        <taxon>Ecdysozoa</taxon>
        <taxon>Arthropoda</taxon>
        <taxon>Hexapoda</taxon>
        <taxon>Insecta</taxon>
        <taxon>Pterygota</taxon>
        <taxon>Neoptera</taxon>
        <taxon>Endopterygota</taxon>
        <taxon>Lepidoptera</taxon>
        <taxon>Glossata</taxon>
        <taxon>Ditrysia</taxon>
        <taxon>Papilionoidea</taxon>
        <taxon>Papilionidae</taxon>
        <taxon>Papilioninae</taxon>
        <taxon>Iphiclides</taxon>
    </lineage>
</organism>
<protein>
    <recommendedName>
        <fullName evidence="13">Gamma-butyrobetaine dioxygenase</fullName>
    </recommendedName>
</protein>
<dbReference type="InterPro" id="IPR003819">
    <property type="entry name" value="TauD/TfdA-like"/>
</dbReference>
<dbReference type="Pfam" id="PF06155">
    <property type="entry name" value="GBBH-like_N"/>
    <property type="match status" value="1"/>
</dbReference>
<name>A0ABN8IAF3_9NEOP</name>
<evidence type="ECO:0000256" key="8">
    <source>
        <dbReference type="ARBA" id="ARBA00023004"/>
    </source>
</evidence>
<dbReference type="Gene3D" id="3.30.2020.30">
    <property type="match status" value="1"/>
</dbReference>
<dbReference type="PANTHER" id="PTHR10696:SF33">
    <property type="entry name" value="GAMMA-BUTYROBETAINE DIOXYGENASE"/>
    <property type="match status" value="1"/>
</dbReference>
<keyword evidence="12" id="KW-1185">Reference proteome</keyword>
<dbReference type="EMBL" id="OW152814">
    <property type="protein sequence ID" value="CAH2050954.1"/>
    <property type="molecule type" value="Genomic_DNA"/>
</dbReference>
<reference evidence="11" key="1">
    <citation type="submission" date="2022-03" db="EMBL/GenBank/DDBJ databases">
        <authorList>
            <person name="Martin H S."/>
        </authorList>
    </citation>
    <scope>NUCLEOTIDE SEQUENCE</scope>
</reference>
<feature type="domain" description="TauD/TfdA-like" evidence="9">
    <location>
        <begin position="148"/>
        <end position="389"/>
    </location>
</feature>
<dbReference type="InterPro" id="IPR010376">
    <property type="entry name" value="GBBH-like_N"/>
</dbReference>
<evidence type="ECO:0000256" key="3">
    <source>
        <dbReference type="ARBA" id="ARBA00008654"/>
    </source>
</evidence>
<dbReference type="InterPro" id="IPR038492">
    <property type="entry name" value="GBBH-like_N_sf"/>
</dbReference>
<dbReference type="Proteomes" id="UP000837857">
    <property type="component" value="Chromosome 2"/>
</dbReference>
<feature type="domain" description="Gamma-butyrobetaine hydroxylase-like N-terminal" evidence="10">
    <location>
        <begin position="44"/>
        <end position="111"/>
    </location>
</feature>
<evidence type="ECO:0000256" key="6">
    <source>
        <dbReference type="ARBA" id="ARBA00022964"/>
    </source>
</evidence>
<proteinExistence type="inferred from homology"/>
<evidence type="ECO:0000256" key="4">
    <source>
        <dbReference type="ARBA" id="ARBA00022723"/>
    </source>
</evidence>
<evidence type="ECO:0000256" key="1">
    <source>
        <dbReference type="ARBA" id="ARBA00001954"/>
    </source>
</evidence>
<evidence type="ECO:0000256" key="2">
    <source>
        <dbReference type="ARBA" id="ARBA00005022"/>
    </source>
</evidence>
<evidence type="ECO:0000256" key="7">
    <source>
        <dbReference type="ARBA" id="ARBA00023002"/>
    </source>
</evidence>
<keyword evidence="5" id="KW-0124">Carnitine biosynthesis</keyword>
<keyword evidence="4" id="KW-0479">Metal-binding</keyword>
<evidence type="ECO:0000313" key="11">
    <source>
        <dbReference type="EMBL" id="CAH2050954.1"/>
    </source>
</evidence>
<dbReference type="InterPro" id="IPR050411">
    <property type="entry name" value="AlphaKG_dependent_hydroxylases"/>
</dbReference>